<evidence type="ECO:0000313" key="7">
    <source>
        <dbReference type="EMBL" id="GFK94977.1"/>
    </source>
</evidence>
<proteinExistence type="inferred from homology"/>
<accession>A0A6V8LZA7</accession>
<dbReference type="PANTHER" id="PTHR11076:SF34">
    <property type="entry name" value="PROTEIN UMUC"/>
    <property type="match status" value="1"/>
</dbReference>
<organism evidence="7 8">
    <name type="scientific">Fundidesulfovibrio magnetotacticus</name>
    <dbReference type="NCBI Taxonomy" id="2730080"/>
    <lineage>
        <taxon>Bacteria</taxon>
        <taxon>Pseudomonadati</taxon>
        <taxon>Thermodesulfobacteriota</taxon>
        <taxon>Desulfovibrionia</taxon>
        <taxon>Desulfovibrionales</taxon>
        <taxon>Desulfovibrionaceae</taxon>
        <taxon>Fundidesulfovibrio</taxon>
    </lineage>
</organism>
<keyword evidence="3" id="KW-0741">SOS mutagenesis</keyword>
<dbReference type="InterPro" id="IPR043502">
    <property type="entry name" value="DNA/RNA_pol_sf"/>
</dbReference>
<keyword evidence="7" id="KW-0548">Nucleotidyltransferase</keyword>
<comment type="caution">
    <text evidence="7">The sequence shown here is derived from an EMBL/GenBank/DDBJ whole genome shotgun (WGS) entry which is preliminary data.</text>
</comment>
<dbReference type="RefSeq" id="WP_308464644.1">
    <property type="nucleotide sequence ID" value="NZ_BLTE01000013.1"/>
</dbReference>
<evidence type="ECO:0000256" key="5">
    <source>
        <dbReference type="ARBA" id="ARBA00023236"/>
    </source>
</evidence>
<dbReference type="Proteomes" id="UP000494245">
    <property type="component" value="Unassembled WGS sequence"/>
</dbReference>
<evidence type="ECO:0000313" key="8">
    <source>
        <dbReference type="Proteomes" id="UP000494245"/>
    </source>
</evidence>
<evidence type="ECO:0000256" key="4">
    <source>
        <dbReference type="ARBA" id="ARBA00023204"/>
    </source>
</evidence>
<dbReference type="Pfam" id="PF13438">
    <property type="entry name" value="DUF4113"/>
    <property type="match status" value="1"/>
</dbReference>
<reference evidence="7 8" key="1">
    <citation type="submission" date="2020-04" db="EMBL/GenBank/DDBJ databases">
        <authorList>
            <consortium name="Desulfovibrio sp. FSS-1 genome sequencing consortium"/>
            <person name="Shimoshige H."/>
            <person name="Kobayashi H."/>
            <person name="Maekawa T."/>
        </authorList>
    </citation>
    <scope>NUCLEOTIDE SEQUENCE [LARGE SCALE GENOMIC DNA]</scope>
    <source>
        <strain evidence="7 8">SIID29052-01</strain>
    </source>
</reference>
<dbReference type="InterPro" id="IPR017961">
    <property type="entry name" value="DNA_pol_Y-fam_little_finger"/>
</dbReference>
<dbReference type="Gene3D" id="3.30.70.270">
    <property type="match status" value="1"/>
</dbReference>
<keyword evidence="4" id="KW-0234">DNA repair</keyword>
<dbReference type="GO" id="GO:0006281">
    <property type="term" value="P:DNA repair"/>
    <property type="evidence" value="ECO:0007669"/>
    <property type="project" value="UniProtKB-KW"/>
</dbReference>
<dbReference type="CDD" id="cd01700">
    <property type="entry name" value="PolY_Pol_V_umuC"/>
    <property type="match status" value="1"/>
</dbReference>
<dbReference type="GO" id="GO:0009432">
    <property type="term" value="P:SOS response"/>
    <property type="evidence" value="ECO:0007669"/>
    <property type="project" value="UniProtKB-KW"/>
</dbReference>
<dbReference type="GO" id="GO:0005829">
    <property type="term" value="C:cytosol"/>
    <property type="evidence" value="ECO:0007669"/>
    <property type="project" value="TreeGrafter"/>
</dbReference>
<dbReference type="InterPro" id="IPR025188">
    <property type="entry name" value="DUF4113"/>
</dbReference>
<keyword evidence="7" id="KW-0808">Transferase</keyword>
<sequence length="419" mass="45507">MDLALMDCNNFYASCERAFDPRLAGRPVVVLSNNDGCVIARSAEAKALGVPMGAPEFKCRALFARHGVAVFSSNYALYGDMSARVMATAGAMVPRMEVYSIDEAFLEFAGLEGGPEAAARRVREAVLRATGIPVSLGMGPTKTLAKAANKMAKKDPSLGGVLLLPRGRAREELLARLDVEDVWGVGPRRGRWLKARGVTTALDFMRLPRERVHKKMTVTGLHTWLELHGTPCIPLELAPRPKQSIVSSRSFGRPVTSMEHLREAVFAYASRAAEKLRAQGGVASGVLVWVQTNRFKEGEPQYSAALSQALHPATARAGVIAQGGARLLERLYRPGFAYKKAGVMLTGIEPEGAGRLSLLDAPDPEAAALSRVVDRVNAKWGRDALFLGGCGVRREWRMRQGMRSPRYTTAWSELPVARA</sequence>
<comment type="similarity">
    <text evidence="1">Belongs to the DNA polymerase type-Y family.</text>
</comment>
<dbReference type="Gene3D" id="1.10.150.20">
    <property type="entry name" value="5' to 3' exonuclease, C-terminal subdomain"/>
    <property type="match status" value="1"/>
</dbReference>
<dbReference type="Pfam" id="PF11799">
    <property type="entry name" value="IMS_C"/>
    <property type="match status" value="1"/>
</dbReference>
<dbReference type="EMBL" id="BLTE01000013">
    <property type="protein sequence ID" value="GFK94977.1"/>
    <property type="molecule type" value="Genomic_DNA"/>
</dbReference>
<evidence type="ECO:0000256" key="2">
    <source>
        <dbReference type="ARBA" id="ARBA00022763"/>
    </source>
</evidence>
<keyword evidence="2" id="KW-0227">DNA damage</keyword>
<dbReference type="Gene3D" id="3.40.1170.60">
    <property type="match status" value="1"/>
</dbReference>
<dbReference type="EC" id="2.7.7.7" evidence="7"/>
<reference evidence="7 8" key="2">
    <citation type="submission" date="2020-05" db="EMBL/GenBank/DDBJ databases">
        <title>Draft genome sequence of Desulfovibrio sp. strainFSS-1.</title>
        <authorList>
            <person name="Shimoshige H."/>
            <person name="Kobayashi H."/>
            <person name="Maekawa T."/>
        </authorList>
    </citation>
    <scope>NUCLEOTIDE SEQUENCE [LARGE SCALE GENOMIC DNA]</scope>
    <source>
        <strain evidence="7 8">SIID29052-01</strain>
    </source>
</reference>
<evidence type="ECO:0000256" key="3">
    <source>
        <dbReference type="ARBA" id="ARBA00023199"/>
    </source>
</evidence>
<dbReference type="GO" id="GO:0042276">
    <property type="term" value="P:error-prone translesion synthesis"/>
    <property type="evidence" value="ECO:0007669"/>
    <property type="project" value="TreeGrafter"/>
</dbReference>
<gene>
    <name evidence="7" type="primary">dinB1</name>
    <name evidence="7" type="ORF">NNJEOMEG_02825</name>
</gene>
<feature type="domain" description="UmuC" evidence="6">
    <location>
        <begin position="3"/>
        <end position="186"/>
    </location>
</feature>
<name>A0A6V8LZA7_9BACT</name>
<evidence type="ECO:0000259" key="6">
    <source>
        <dbReference type="PROSITE" id="PS50173"/>
    </source>
</evidence>
<dbReference type="GO" id="GO:0003684">
    <property type="term" value="F:damaged DNA binding"/>
    <property type="evidence" value="ECO:0007669"/>
    <property type="project" value="InterPro"/>
</dbReference>
<dbReference type="Pfam" id="PF00817">
    <property type="entry name" value="IMS"/>
    <property type="match status" value="1"/>
</dbReference>
<keyword evidence="8" id="KW-1185">Reference proteome</keyword>
<dbReference type="InterPro" id="IPR043128">
    <property type="entry name" value="Rev_trsase/Diguanyl_cyclase"/>
</dbReference>
<dbReference type="AlphaFoldDB" id="A0A6V8LZA7"/>
<dbReference type="GO" id="GO:0003887">
    <property type="term" value="F:DNA-directed DNA polymerase activity"/>
    <property type="evidence" value="ECO:0007669"/>
    <property type="project" value="UniProtKB-EC"/>
</dbReference>
<protein>
    <submittedName>
        <fullName evidence="7">DNA polymerase IV 1</fullName>
        <ecNumber evidence="7">2.7.7.7</ecNumber>
    </submittedName>
</protein>
<dbReference type="InterPro" id="IPR001126">
    <property type="entry name" value="UmuC"/>
</dbReference>
<dbReference type="SUPFAM" id="SSF56672">
    <property type="entry name" value="DNA/RNA polymerases"/>
    <property type="match status" value="1"/>
</dbReference>
<dbReference type="PANTHER" id="PTHR11076">
    <property type="entry name" value="DNA REPAIR POLYMERASE UMUC / TRANSFERASE FAMILY MEMBER"/>
    <property type="match status" value="1"/>
</dbReference>
<evidence type="ECO:0000256" key="1">
    <source>
        <dbReference type="ARBA" id="ARBA00010945"/>
    </source>
</evidence>
<keyword evidence="5" id="KW-0742">SOS response</keyword>
<dbReference type="InterPro" id="IPR050116">
    <property type="entry name" value="DNA_polymerase-Y"/>
</dbReference>
<dbReference type="PROSITE" id="PS50173">
    <property type="entry name" value="UMUC"/>
    <property type="match status" value="1"/>
</dbReference>